<keyword evidence="2" id="KW-0560">Oxidoreductase</keyword>
<dbReference type="PRINTS" id="PR00081">
    <property type="entry name" value="GDHRDH"/>
</dbReference>
<dbReference type="InterPro" id="IPR036291">
    <property type="entry name" value="NAD(P)-bd_dom_sf"/>
</dbReference>
<organism evidence="4 5">
    <name type="scientific">Hazenella coriacea</name>
    <dbReference type="NCBI Taxonomy" id="1179467"/>
    <lineage>
        <taxon>Bacteria</taxon>
        <taxon>Bacillati</taxon>
        <taxon>Bacillota</taxon>
        <taxon>Bacilli</taxon>
        <taxon>Bacillales</taxon>
        <taxon>Thermoactinomycetaceae</taxon>
        <taxon>Hazenella</taxon>
    </lineage>
</organism>
<dbReference type="Proteomes" id="UP000294937">
    <property type="component" value="Unassembled WGS sequence"/>
</dbReference>
<dbReference type="PANTHER" id="PTHR44196:SF2">
    <property type="entry name" value="SHORT-CHAIN DEHYDROGENASE-RELATED"/>
    <property type="match status" value="1"/>
</dbReference>
<evidence type="ECO:0000256" key="3">
    <source>
        <dbReference type="RuleBase" id="RU000363"/>
    </source>
</evidence>
<evidence type="ECO:0008006" key="6">
    <source>
        <dbReference type="Google" id="ProtNLM"/>
    </source>
</evidence>
<dbReference type="RefSeq" id="WP_131923814.1">
    <property type="nucleotide sequence ID" value="NZ_SMAG01000002.1"/>
</dbReference>
<comment type="caution">
    <text evidence="4">The sequence shown here is derived from an EMBL/GenBank/DDBJ whole genome shotgun (WGS) entry which is preliminary data.</text>
</comment>
<protein>
    <recommendedName>
        <fullName evidence="6">Short-subunit dehydrogenase</fullName>
    </recommendedName>
</protein>
<dbReference type="Pfam" id="PF00106">
    <property type="entry name" value="adh_short"/>
    <property type="match status" value="1"/>
</dbReference>
<dbReference type="Gene3D" id="3.40.50.720">
    <property type="entry name" value="NAD(P)-binding Rossmann-like Domain"/>
    <property type="match status" value="1"/>
</dbReference>
<name>A0A4V2UVI0_9BACL</name>
<evidence type="ECO:0000256" key="1">
    <source>
        <dbReference type="ARBA" id="ARBA00006484"/>
    </source>
</evidence>
<dbReference type="PANTHER" id="PTHR44196">
    <property type="entry name" value="DEHYDROGENASE/REDUCTASE SDR FAMILY MEMBER 7B"/>
    <property type="match status" value="1"/>
</dbReference>
<dbReference type="InterPro" id="IPR002347">
    <property type="entry name" value="SDR_fam"/>
</dbReference>
<dbReference type="GO" id="GO:0016020">
    <property type="term" value="C:membrane"/>
    <property type="evidence" value="ECO:0007669"/>
    <property type="project" value="TreeGrafter"/>
</dbReference>
<dbReference type="EMBL" id="SMAG01000002">
    <property type="protein sequence ID" value="TCS95847.1"/>
    <property type="molecule type" value="Genomic_DNA"/>
</dbReference>
<dbReference type="GO" id="GO:0016491">
    <property type="term" value="F:oxidoreductase activity"/>
    <property type="evidence" value="ECO:0007669"/>
    <property type="project" value="UniProtKB-KW"/>
</dbReference>
<accession>A0A4V2UVI0</accession>
<sequence length="249" mass="27465">MTSILITGASSGIGEALAENLGKEGHRLILVARRETELQRVANQVRQMGGSAEIFVADLTQETDLLRLEKYIQSHPIDLLINNAGLGLYGTVTQTDSHMEQKLLQLNIEALVRLTRAILPQLQQRDGGGILFVSSILSFMPTPYMTAYGASKSFVLSYGTSLATELRNTNITISVLCPGSTQSEFATRAGFNQQRTMSAEKVARIALQQFKKGKTIIIPGLQNQITSYLPRFFSPLQLAHIVARLFRNR</sequence>
<evidence type="ECO:0000313" key="4">
    <source>
        <dbReference type="EMBL" id="TCS95847.1"/>
    </source>
</evidence>
<comment type="similarity">
    <text evidence="1 3">Belongs to the short-chain dehydrogenases/reductases (SDR) family.</text>
</comment>
<dbReference type="PIRSF" id="PIRSF000126">
    <property type="entry name" value="11-beta-HSD1"/>
    <property type="match status" value="1"/>
</dbReference>
<dbReference type="SUPFAM" id="SSF51735">
    <property type="entry name" value="NAD(P)-binding Rossmann-fold domains"/>
    <property type="match status" value="1"/>
</dbReference>
<dbReference type="InterPro" id="IPR020904">
    <property type="entry name" value="Sc_DH/Rdtase_CS"/>
</dbReference>
<reference evidence="4 5" key="1">
    <citation type="submission" date="2019-03" db="EMBL/GenBank/DDBJ databases">
        <title>Genomic Encyclopedia of Type Strains, Phase IV (KMG-IV): sequencing the most valuable type-strain genomes for metagenomic binning, comparative biology and taxonomic classification.</title>
        <authorList>
            <person name="Goeker M."/>
        </authorList>
    </citation>
    <scope>NUCLEOTIDE SEQUENCE [LARGE SCALE GENOMIC DNA]</scope>
    <source>
        <strain evidence="4 5">DSM 45707</strain>
    </source>
</reference>
<dbReference type="PRINTS" id="PR00080">
    <property type="entry name" value="SDRFAMILY"/>
</dbReference>
<dbReference type="AlphaFoldDB" id="A0A4V2UVI0"/>
<gene>
    <name evidence="4" type="ORF">EDD58_102429</name>
</gene>
<evidence type="ECO:0000256" key="2">
    <source>
        <dbReference type="ARBA" id="ARBA00023002"/>
    </source>
</evidence>
<keyword evidence="5" id="KW-1185">Reference proteome</keyword>
<proteinExistence type="inferred from homology"/>
<dbReference type="OrthoDB" id="9793345at2"/>
<evidence type="ECO:0000313" key="5">
    <source>
        <dbReference type="Proteomes" id="UP000294937"/>
    </source>
</evidence>
<dbReference type="PROSITE" id="PS00061">
    <property type="entry name" value="ADH_SHORT"/>
    <property type="match status" value="1"/>
</dbReference>